<name>A0ABU5T8U7_9MICC</name>
<feature type="signal peptide" evidence="1">
    <location>
        <begin position="1"/>
        <end position="38"/>
    </location>
</feature>
<sequence>MLRQHTPSPAARGLRLRFAAAGLAALAALFVSGPSAVAAPPWSGSSFVVPLTSAEGIAAGADYTFYQGELFTGDIYRGDVRSGTIARFIDAPDGRNAVGMKADLAHRLLFVAGGSTGQAYVYNTVTGRDVGLFQLAASGTSFINDVALTPAGAWFTNSSEAALYFLPVDASGQLGAVERLPLTGPAADTSFGFNLNGIAASPDSGTLIVDHTGLGSLFTVDPVTGASAPVVINGSAEGAVEGADGLLVQGQTVWVVQNPANKVARLTANADFSAATLEAINASPDFQSPSTAALFGDTLAVVNSQFFSGTGTPFEVVRIPAR</sequence>
<feature type="chain" id="PRO_5046356073" description="Superoxide dismutase" evidence="1">
    <location>
        <begin position="39"/>
        <end position="322"/>
    </location>
</feature>
<gene>
    <name evidence="2" type="ORF">SPF06_14485</name>
</gene>
<protein>
    <recommendedName>
        <fullName evidence="4">Superoxide dismutase</fullName>
    </recommendedName>
</protein>
<accession>A0ABU5T8U7</accession>
<reference evidence="2 3" key="1">
    <citation type="submission" date="2023-12" db="EMBL/GenBank/DDBJ databases">
        <title>Sinomonas terricola sp. nov, isolated from litchi orchard soil in Guangdong, PR China.</title>
        <authorList>
            <person name="Jiaxin W."/>
            <person name="Yang Z."/>
            <person name="Honghui Z."/>
        </authorList>
    </citation>
    <scope>NUCLEOTIDE SEQUENCE [LARGE SCALE GENOMIC DNA]</scope>
    <source>
        <strain evidence="2 3">JGH33</strain>
    </source>
</reference>
<evidence type="ECO:0000256" key="1">
    <source>
        <dbReference type="SAM" id="SignalP"/>
    </source>
</evidence>
<dbReference type="Proteomes" id="UP001304769">
    <property type="component" value="Unassembled WGS sequence"/>
</dbReference>
<comment type="caution">
    <text evidence="2">The sequence shown here is derived from an EMBL/GenBank/DDBJ whole genome shotgun (WGS) entry which is preliminary data.</text>
</comment>
<dbReference type="RefSeq" id="WP_323279828.1">
    <property type="nucleotide sequence ID" value="NZ_JAYGGQ010000011.1"/>
</dbReference>
<evidence type="ECO:0000313" key="3">
    <source>
        <dbReference type="Proteomes" id="UP001304769"/>
    </source>
</evidence>
<proteinExistence type="predicted"/>
<dbReference type="EMBL" id="JAYGGQ010000011">
    <property type="protein sequence ID" value="MEA5455939.1"/>
    <property type="molecule type" value="Genomic_DNA"/>
</dbReference>
<dbReference type="Gene3D" id="2.120.10.30">
    <property type="entry name" value="TolB, C-terminal domain"/>
    <property type="match status" value="1"/>
</dbReference>
<keyword evidence="1" id="KW-0732">Signal</keyword>
<evidence type="ECO:0008006" key="4">
    <source>
        <dbReference type="Google" id="ProtNLM"/>
    </source>
</evidence>
<organism evidence="2 3">
    <name type="scientific">Sinomonas terricola</name>
    <dbReference type="NCBI Taxonomy" id="3110330"/>
    <lineage>
        <taxon>Bacteria</taxon>
        <taxon>Bacillati</taxon>
        <taxon>Actinomycetota</taxon>
        <taxon>Actinomycetes</taxon>
        <taxon>Micrococcales</taxon>
        <taxon>Micrococcaceae</taxon>
        <taxon>Sinomonas</taxon>
    </lineage>
</organism>
<evidence type="ECO:0000313" key="2">
    <source>
        <dbReference type="EMBL" id="MEA5455939.1"/>
    </source>
</evidence>
<keyword evidence="3" id="KW-1185">Reference proteome</keyword>
<dbReference type="SUPFAM" id="SSF63829">
    <property type="entry name" value="Calcium-dependent phosphotriesterase"/>
    <property type="match status" value="1"/>
</dbReference>
<dbReference type="InterPro" id="IPR011042">
    <property type="entry name" value="6-blade_b-propeller_TolB-like"/>
</dbReference>